<dbReference type="KEGG" id="stim:H1B31_09555"/>
<dbReference type="RefSeq" id="WP_185980149.1">
    <property type="nucleotide sequence ID" value="NZ_CP060204.1"/>
</dbReference>
<dbReference type="Gene3D" id="3.30.230.10">
    <property type="match status" value="1"/>
</dbReference>
<evidence type="ECO:0000313" key="7">
    <source>
        <dbReference type="Proteomes" id="UP000515480"/>
    </source>
</evidence>
<dbReference type="AlphaFoldDB" id="A0A7G7VIZ7"/>
<keyword evidence="1" id="KW-0808">Transferase</keyword>
<accession>A0A7G7VIZ7</accession>
<dbReference type="InterPro" id="IPR020568">
    <property type="entry name" value="Ribosomal_Su5_D2-typ_SF"/>
</dbReference>
<evidence type="ECO:0000256" key="3">
    <source>
        <dbReference type="ARBA" id="ARBA00022777"/>
    </source>
</evidence>
<reference evidence="6 7" key="1">
    <citation type="submission" date="2020-07" db="EMBL/GenBank/DDBJ databases">
        <title>Complete genome and description of Selenomonas timonensis sp. nov., a new bacterium isolated from a gingivitis subject.</title>
        <authorList>
            <person name="Antezack A."/>
        </authorList>
    </citation>
    <scope>NUCLEOTIDE SEQUENCE [LARGE SCALE GENOMIC DNA]</scope>
    <source>
        <strain evidence="6 7">Marseille-Q3039</strain>
    </source>
</reference>
<keyword evidence="4" id="KW-0067">ATP-binding</keyword>
<evidence type="ECO:0000313" key="6">
    <source>
        <dbReference type="EMBL" id="QNH54090.1"/>
    </source>
</evidence>
<keyword evidence="2" id="KW-0547">Nucleotide-binding</keyword>
<dbReference type="EMBL" id="CP060204">
    <property type="protein sequence ID" value="QNH54090.1"/>
    <property type="molecule type" value="Genomic_DNA"/>
</dbReference>
<dbReference type="PANTHER" id="PTHR43527:SF1">
    <property type="entry name" value="L-THREONINE KINASE"/>
    <property type="match status" value="1"/>
</dbReference>
<dbReference type="InterPro" id="IPR006204">
    <property type="entry name" value="GHMP_kinase_N_dom"/>
</dbReference>
<dbReference type="InterPro" id="IPR012363">
    <property type="entry name" value="PduX"/>
</dbReference>
<evidence type="ECO:0000256" key="2">
    <source>
        <dbReference type="ARBA" id="ARBA00022741"/>
    </source>
</evidence>
<keyword evidence="3 6" id="KW-0418">Kinase</keyword>
<dbReference type="Pfam" id="PF00288">
    <property type="entry name" value="GHMP_kinases_N"/>
    <property type="match status" value="1"/>
</dbReference>
<evidence type="ECO:0000256" key="1">
    <source>
        <dbReference type="ARBA" id="ARBA00022679"/>
    </source>
</evidence>
<dbReference type="PANTHER" id="PTHR43527">
    <property type="entry name" value="4-DIPHOSPHOCYTIDYL-2-C-METHYL-D-ERYTHRITOL KINASE, CHLOROPLASTIC"/>
    <property type="match status" value="1"/>
</dbReference>
<dbReference type="SUPFAM" id="SSF54211">
    <property type="entry name" value="Ribosomal protein S5 domain 2-like"/>
    <property type="match status" value="1"/>
</dbReference>
<dbReference type="GO" id="GO:0005524">
    <property type="term" value="F:ATP binding"/>
    <property type="evidence" value="ECO:0007669"/>
    <property type="project" value="UniProtKB-KW"/>
</dbReference>
<keyword evidence="7" id="KW-1185">Reference proteome</keyword>
<gene>
    <name evidence="6" type="ORF">H1B31_09555</name>
</gene>
<name>A0A7G7VIZ7_9FIRM</name>
<feature type="domain" description="GHMP kinase N-terminal" evidence="5">
    <location>
        <begin position="54"/>
        <end position="122"/>
    </location>
</feature>
<evidence type="ECO:0000259" key="5">
    <source>
        <dbReference type="Pfam" id="PF00288"/>
    </source>
</evidence>
<organism evidence="6 7">
    <name type="scientific">Selenomonas timonae</name>
    <dbReference type="NCBI Taxonomy" id="2754044"/>
    <lineage>
        <taxon>Bacteria</taxon>
        <taxon>Bacillati</taxon>
        <taxon>Bacillota</taxon>
        <taxon>Negativicutes</taxon>
        <taxon>Selenomonadales</taxon>
        <taxon>Selenomonadaceae</taxon>
        <taxon>Selenomonas</taxon>
    </lineage>
</organism>
<protein>
    <submittedName>
        <fullName evidence="6">GHMP kinase</fullName>
    </submittedName>
</protein>
<dbReference type="GO" id="GO:0016301">
    <property type="term" value="F:kinase activity"/>
    <property type="evidence" value="ECO:0007669"/>
    <property type="project" value="UniProtKB-KW"/>
</dbReference>
<dbReference type="Proteomes" id="UP000515480">
    <property type="component" value="Chromosome"/>
</dbReference>
<proteinExistence type="predicted"/>
<sequence>MEIIAKAPASCGELVEGVLDGTPFLVTAPISMYAVATVSDQFTGVHGLGEKAEEALRRTLAYIGKDSLPFGIRLDSQIPQGKGMASSSADIAAVSYAAARAFGLELTAREIMDIAISIEPSDGIAFAGLSHVSHTTGELFGQYANVPLLAVSIFDVGGTVDTIAYYQSKGNRGNQDAAYRQLLDTVGQAFRAEGHRQEILLGQAATVSARLNQEHLEKPQLEAFIRSAQSKGGLGVLVAHSGTVVGALWASDLKASDVERRTQELAAEFGADYSYMQTARLISGGVVCEIRS</sequence>
<dbReference type="PIRSF" id="PIRSF033887">
    <property type="entry name" value="PduX"/>
    <property type="match status" value="1"/>
</dbReference>
<dbReference type="InterPro" id="IPR014721">
    <property type="entry name" value="Ribsml_uS5_D2-typ_fold_subgr"/>
</dbReference>
<evidence type="ECO:0000256" key="4">
    <source>
        <dbReference type="ARBA" id="ARBA00022840"/>
    </source>
</evidence>